<organism evidence="2 3">
    <name type="scientific">Mucilaginibacter arboris</name>
    <dbReference type="NCBI Taxonomy" id="2682090"/>
    <lineage>
        <taxon>Bacteria</taxon>
        <taxon>Pseudomonadati</taxon>
        <taxon>Bacteroidota</taxon>
        <taxon>Sphingobacteriia</taxon>
        <taxon>Sphingobacteriales</taxon>
        <taxon>Sphingobacteriaceae</taxon>
        <taxon>Mucilaginibacter</taxon>
    </lineage>
</organism>
<dbReference type="RefSeq" id="WP_157568996.1">
    <property type="nucleotide sequence ID" value="NZ_WPIK01000018.1"/>
</dbReference>
<feature type="domain" description="Rhodanese" evidence="1">
    <location>
        <begin position="17"/>
        <end position="99"/>
    </location>
</feature>
<gene>
    <name evidence="2" type="ORF">GO621_16340</name>
</gene>
<dbReference type="Gene3D" id="3.40.250.10">
    <property type="entry name" value="Rhodanese-like domain"/>
    <property type="match status" value="1"/>
</dbReference>
<dbReference type="PANTHER" id="PTHR43031:SF1">
    <property type="entry name" value="PYRIDINE NUCLEOTIDE-DISULPHIDE OXIDOREDUCTASE"/>
    <property type="match status" value="1"/>
</dbReference>
<protein>
    <submittedName>
        <fullName evidence="2">Rhodanese-like domain-containing protein</fullName>
    </submittedName>
</protein>
<proteinExistence type="predicted"/>
<keyword evidence="3" id="KW-1185">Reference proteome</keyword>
<comment type="caution">
    <text evidence="2">The sequence shown here is derived from an EMBL/GenBank/DDBJ whole genome shotgun (WGS) entry which is preliminary data.</text>
</comment>
<dbReference type="AlphaFoldDB" id="A0A7K1T0K1"/>
<dbReference type="EMBL" id="WPIK01000018">
    <property type="protein sequence ID" value="MVN23096.1"/>
    <property type="molecule type" value="Genomic_DNA"/>
</dbReference>
<dbReference type="Pfam" id="PF00581">
    <property type="entry name" value="Rhodanese"/>
    <property type="match status" value="1"/>
</dbReference>
<dbReference type="PANTHER" id="PTHR43031">
    <property type="entry name" value="FAD-DEPENDENT OXIDOREDUCTASE"/>
    <property type="match status" value="1"/>
</dbReference>
<dbReference type="SUPFAM" id="SSF52821">
    <property type="entry name" value="Rhodanese/Cell cycle control phosphatase"/>
    <property type="match status" value="1"/>
</dbReference>
<dbReference type="Proteomes" id="UP000462014">
    <property type="component" value="Unassembled WGS sequence"/>
</dbReference>
<sequence>MKVKDIQADELLDRLQKGEQLNLLDVREPVEFSAHNIGGTNIPLSKLETALNKLGYHQNEEIIVICKMGLRSETGQHILQQHGFKNVRNLEGGLLALYKIR</sequence>
<evidence type="ECO:0000313" key="2">
    <source>
        <dbReference type="EMBL" id="MVN23096.1"/>
    </source>
</evidence>
<reference evidence="2 3" key="1">
    <citation type="submission" date="2019-12" db="EMBL/GenBank/DDBJ databases">
        <title>Mucilaginibacter sp. HMF7410 genome sequencing and assembly.</title>
        <authorList>
            <person name="Kang H."/>
            <person name="Cha I."/>
            <person name="Kim H."/>
            <person name="Joh K."/>
        </authorList>
    </citation>
    <scope>NUCLEOTIDE SEQUENCE [LARGE SCALE GENOMIC DNA]</scope>
    <source>
        <strain evidence="2 3">HMF7410</strain>
    </source>
</reference>
<dbReference type="SMART" id="SM00450">
    <property type="entry name" value="RHOD"/>
    <property type="match status" value="1"/>
</dbReference>
<name>A0A7K1T0K1_9SPHI</name>
<dbReference type="InterPro" id="IPR036873">
    <property type="entry name" value="Rhodanese-like_dom_sf"/>
</dbReference>
<dbReference type="InterPro" id="IPR050229">
    <property type="entry name" value="GlpE_sulfurtransferase"/>
</dbReference>
<evidence type="ECO:0000259" key="1">
    <source>
        <dbReference type="PROSITE" id="PS50206"/>
    </source>
</evidence>
<evidence type="ECO:0000313" key="3">
    <source>
        <dbReference type="Proteomes" id="UP000462014"/>
    </source>
</evidence>
<dbReference type="InterPro" id="IPR001763">
    <property type="entry name" value="Rhodanese-like_dom"/>
</dbReference>
<dbReference type="PROSITE" id="PS50206">
    <property type="entry name" value="RHODANESE_3"/>
    <property type="match status" value="1"/>
</dbReference>
<dbReference type="CDD" id="cd00158">
    <property type="entry name" value="RHOD"/>
    <property type="match status" value="1"/>
</dbReference>
<accession>A0A7K1T0K1</accession>